<keyword evidence="2" id="KW-1185">Reference proteome</keyword>
<evidence type="ECO:0000313" key="1">
    <source>
        <dbReference type="EMBL" id="GHO95475.1"/>
    </source>
</evidence>
<organism evidence="1 2">
    <name type="scientific">Reticulibacter mediterranei</name>
    <dbReference type="NCBI Taxonomy" id="2778369"/>
    <lineage>
        <taxon>Bacteria</taxon>
        <taxon>Bacillati</taxon>
        <taxon>Chloroflexota</taxon>
        <taxon>Ktedonobacteria</taxon>
        <taxon>Ktedonobacterales</taxon>
        <taxon>Reticulibacteraceae</taxon>
        <taxon>Reticulibacter</taxon>
    </lineage>
</organism>
<dbReference type="EMBL" id="BNJK01000001">
    <property type="protein sequence ID" value="GHO95475.1"/>
    <property type="molecule type" value="Genomic_DNA"/>
</dbReference>
<sequence length="64" mass="7384">MVQYIIDMRDGRMQIAPRLDVVMGREGAMANEVREKKGRCFHVGEKGHEVIMIRVLVPIFVIDE</sequence>
<name>A0A8J3IRC0_9CHLR</name>
<gene>
    <name evidence="1" type="ORF">KSF_055230</name>
</gene>
<accession>A0A8J3IRC0</accession>
<reference evidence="1" key="1">
    <citation type="submission" date="2020-10" db="EMBL/GenBank/DDBJ databases">
        <title>Taxonomic study of unclassified bacteria belonging to the class Ktedonobacteria.</title>
        <authorList>
            <person name="Yabe S."/>
            <person name="Wang C.M."/>
            <person name="Zheng Y."/>
            <person name="Sakai Y."/>
            <person name="Cavaletti L."/>
            <person name="Monciardini P."/>
            <person name="Donadio S."/>
        </authorList>
    </citation>
    <scope>NUCLEOTIDE SEQUENCE</scope>
    <source>
        <strain evidence="1">ID150040</strain>
    </source>
</reference>
<evidence type="ECO:0000313" key="2">
    <source>
        <dbReference type="Proteomes" id="UP000597444"/>
    </source>
</evidence>
<dbReference type="Proteomes" id="UP000597444">
    <property type="component" value="Unassembled WGS sequence"/>
</dbReference>
<dbReference type="AlphaFoldDB" id="A0A8J3IRC0"/>
<comment type="caution">
    <text evidence="1">The sequence shown here is derived from an EMBL/GenBank/DDBJ whole genome shotgun (WGS) entry which is preliminary data.</text>
</comment>
<protein>
    <submittedName>
        <fullName evidence="1">Uncharacterized protein</fullName>
    </submittedName>
</protein>
<proteinExistence type="predicted"/>